<dbReference type="STRING" id="13249.T1I2V0"/>
<evidence type="ECO:0000313" key="1">
    <source>
        <dbReference type="EnsemblMetazoa" id="RPRC010619-PA"/>
    </source>
</evidence>
<dbReference type="Proteomes" id="UP000015103">
    <property type="component" value="Unassembled WGS sequence"/>
</dbReference>
<dbReference type="GeneID" id="141455195"/>
<protein>
    <submittedName>
        <fullName evidence="1">Uncharacterized protein</fullName>
    </submittedName>
</protein>
<dbReference type="InterPro" id="IPR006631">
    <property type="entry name" value="DM4_12"/>
</dbReference>
<name>T1I2V0_RHOPR</name>
<organism evidence="1 2">
    <name type="scientific">Rhodnius prolixus</name>
    <name type="common">Triatomid bug</name>
    <dbReference type="NCBI Taxonomy" id="13249"/>
    <lineage>
        <taxon>Eukaryota</taxon>
        <taxon>Metazoa</taxon>
        <taxon>Ecdysozoa</taxon>
        <taxon>Arthropoda</taxon>
        <taxon>Hexapoda</taxon>
        <taxon>Insecta</taxon>
        <taxon>Pterygota</taxon>
        <taxon>Neoptera</taxon>
        <taxon>Paraneoptera</taxon>
        <taxon>Hemiptera</taxon>
        <taxon>Heteroptera</taxon>
        <taxon>Panheteroptera</taxon>
        <taxon>Cimicomorpha</taxon>
        <taxon>Reduviidae</taxon>
        <taxon>Triatominae</taxon>
        <taxon>Rhodnius</taxon>
    </lineage>
</organism>
<reference evidence="1" key="1">
    <citation type="submission" date="2015-05" db="UniProtKB">
        <authorList>
            <consortium name="EnsemblMetazoa"/>
        </authorList>
    </citation>
    <scope>IDENTIFICATION</scope>
</reference>
<dbReference type="HOGENOM" id="CLU_072398_0_0_1"/>
<dbReference type="Pfam" id="PF07841">
    <property type="entry name" value="DM4_12"/>
    <property type="match status" value="1"/>
</dbReference>
<sequence>MRNQQTLAWGLVCLIATSSIMPAMAYPSSATLQLSQESSDTPQFDGRKFAEKPNSVKKIQALEDRNDLDDLSTNQIPQDGGFSWSNMIAMFMQMLFNPTGHTGPNKSDSLDTDTSVAPSPWANLLTVGLKILTALLGGGGVGGDGIDKVDNSSPMQGVLAAILSAFLGSRDPDQVATMAKHAGEFINIVVNLLDALKTSFSHRSLAARSIGKKDTVSEAAVASLTLFKGYVKTMKTSDENCMLRYMCEANRECSGDTNGSSTIYCQLGTYVASFMLQRSGAAPFDSYYEAGRRGRSGDDCQQLYLSCNEV</sequence>
<dbReference type="AlphaFoldDB" id="T1I2V0"/>
<keyword evidence="2" id="KW-1185">Reference proteome</keyword>
<dbReference type="EnsemblMetazoa" id="RPRC010619-RA">
    <property type="protein sequence ID" value="RPRC010619-PA"/>
    <property type="gene ID" value="RPRC010619"/>
</dbReference>
<evidence type="ECO:0000313" key="2">
    <source>
        <dbReference type="Proteomes" id="UP000015103"/>
    </source>
</evidence>
<dbReference type="InParanoid" id="T1I2V0"/>
<dbReference type="PANTHER" id="PTHR41158">
    <property type="entry name" value="AGAP010294-PA"/>
    <property type="match status" value="1"/>
</dbReference>
<accession>T1I2V0</accession>
<dbReference type="EMBL" id="ACPB03001323">
    <property type="status" value="NOT_ANNOTATED_CDS"/>
    <property type="molecule type" value="Genomic_DNA"/>
</dbReference>
<dbReference type="PANTHER" id="PTHR41158:SF2">
    <property type="entry name" value="AGAP010294-PA"/>
    <property type="match status" value="1"/>
</dbReference>
<dbReference type="RefSeq" id="XP_073986172.1">
    <property type="nucleotide sequence ID" value="XM_074130071.1"/>
</dbReference>
<dbReference type="RefSeq" id="XP_073986163.1">
    <property type="nucleotide sequence ID" value="XM_074130062.1"/>
</dbReference>
<dbReference type="OMA" id="QRKVHAC"/>
<dbReference type="VEuPathDB" id="VectorBase:RPRC010619"/>
<dbReference type="FunCoup" id="T1I2V0">
    <property type="interactions" value="9"/>
</dbReference>
<dbReference type="eggNOG" id="ENOG502R3CJ">
    <property type="taxonomic scope" value="Eukaryota"/>
</dbReference>
<proteinExistence type="predicted"/>